<dbReference type="EMBL" id="SUMG01000045">
    <property type="protein sequence ID" value="NBG89690.1"/>
    <property type="molecule type" value="Genomic_DNA"/>
</dbReference>
<dbReference type="GO" id="GO:0006364">
    <property type="term" value="P:rRNA processing"/>
    <property type="evidence" value="ECO:0007669"/>
    <property type="project" value="UniProtKB-UniRule"/>
</dbReference>
<dbReference type="SUPFAM" id="SSF50346">
    <property type="entry name" value="PRC-barrel domain"/>
    <property type="match status" value="1"/>
</dbReference>
<comment type="caution">
    <text evidence="8">The sequence shown here is derived from an EMBL/GenBank/DDBJ whole genome shotgun (WGS) entry which is preliminary data.</text>
</comment>
<dbReference type="Gene3D" id="2.30.30.240">
    <property type="entry name" value="PRC-barrel domain"/>
    <property type="match status" value="1"/>
</dbReference>
<comment type="domain">
    <text evidence="5">The PRC barrel domain binds ribosomal protein uS19.</text>
</comment>
<evidence type="ECO:0000256" key="3">
    <source>
        <dbReference type="ARBA" id="ARBA00022552"/>
    </source>
</evidence>
<dbReference type="InterPro" id="IPR009000">
    <property type="entry name" value="Transl_B-barrel_sf"/>
</dbReference>
<reference evidence="8 9" key="1">
    <citation type="submission" date="2019-04" db="EMBL/GenBank/DDBJ databases">
        <title>Isachenkonia alkalipeptolytica gen. nov. sp. nov. a new anaerobic, alkiliphilic organothrophic bacterium capable to reduce synthesized ferrihydrite isolated from a soda lake.</title>
        <authorList>
            <person name="Toshchakov S.V."/>
            <person name="Zavarzina D.G."/>
            <person name="Zhilina T.N."/>
            <person name="Kostrikina N.A."/>
            <person name="Kublanov I.V."/>
        </authorList>
    </citation>
    <scope>NUCLEOTIDE SEQUENCE [LARGE SCALE GENOMIC DNA]</scope>
    <source>
        <strain evidence="8 9">Z-1701</strain>
    </source>
</reference>
<keyword evidence="9" id="KW-1185">Reference proteome</keyword>
<dbReference type="InterPro" id="IPR011033">
    <property type="entry name" value="PRC_barrel-like_sf"/>
</dbReference>
<dbReference type="InterPro" id="IPR036976">
    <property type="entry name" value="RimM_N_sf"/>
</dbReference>
<evidence type="ECO:0000256" key="5">
    <source>
        <dbReference type="HAMAP-Rule" id="MF_00014"/>
    </source>
</evidence>
<dbReference type="NCBIfam" id="TIGR02273">
    <property type="entry name" value="16S_RimM"/>
    <property type="match status" value="1"/>
</dbReference>
<dbReference type="InterPro" id="IPR056792">
    <property type="entry name" value="PRC_RimM"/>
</dbReference>
<keyword evidence="3 5" id="KW-0698">rRNA processing</keyword>
<dbReference type="PANTHER" id="PTHR33692">
    <property type="entry name" value="RIBOSOME MATURATION FACTOR RIMM"/>
    <property type="match status" value="1"/>
</dbReference>
<dbReference type="Proteomes" id="UP000449710">
    <property type="component" value="Unassembled WGS sequence"/>
</dbReference>
<evidence type="ECO:0000313" key="8">
    <source>
        <dbReference type="EMBL" id="NBG89690.1"/>
    </source>
</evidence>
<name>A0AA43XQA8_9CLOT</name>
<dbReference type="Gene3D" id="2.40.30.60">
    <property type="entry name" value="RimM"/>
    <property type="match status" value="1"/>
</dbReference>
<keyword evidence="1 5" id="KW-0963">Cytoplasm</keyword>
<evidence type="ECO:0000256" key="2">
    <source>
        <dbReference type="ARBA" id="ARBA00022517"/>
    </source>
</evidence>
<protein>
    <recommendedName>
        <fullName evidence="5">Ribosome maturation factor RimM</fullName>
    </recommendedName>
</protein>
<comment type="function">
    <text evidence="5">An accessory protein needed during the final step in the assembly of 30S ribosomal subunit, possibly for assembly of the head region. Essential for efficient processing of 16S rRNA. May be needed both before and after RbfA during the maturation of 16S rRNA. It has affinity for free ribosomal 30S subunits but not for 70S ribosomes.</text>
</comment>
<keyword evidence="2 5" id="KW-0690">Ribosome biogenesis</keyword>
<sequence length="170" mass="19641">MGKILIGEIINVHGIKGGLKVRHLTDDLERFYDLDDLYIEDPKTKEMQLFQIERVQLHKGFIILYLKGYGNINEVEHFKNRHLYIDKSQRKTLEEDTYFIQDLIGLEVESEKEGSLGVLEDVIQAGPSEVYVVRGEEYGEIMIPAAKEFIKEVDLEKGKMKVELIEGMLP</sequence>
<accession>A0AA43XQA8</accession>
<comment type="similarity">
    <text evidence="5">Belongs to the RimM family.</text>
</comment>
<comment type="subunit">
    <text evidence="5">Binds ribosomal protein uS19.</text>
</comment>
<organism evidence="8 9">
    <name type="scientific">Isachenkonia alkalipeptolytica</name>
    <dbReference type="NCBI Taxonomy" id="2565777"/>
    <lineage>
        <taxon>Bacteria</taxon>
        <taxon>Bacillati</taxon>
        <taxon>Bacillota</taxon>
        <taxon>Clostridia</taxon>
        <taxon>Eubacteriales</taxon>
        <taxon>Clostridiaceae</taxon>
        <taxon>Isachenkonia</taxon>
    </lineage>
</organism>
<dbReference type="GO" id="GO:0005737">
    <property type="term" value="C:cytoplasm"/>
    <property type="evidence" value="ECO:0007669"/>
    <property type="project" value="UniProtKB-SubCell"/>
</dbReference>
<dbReference type="RefSeq" id="WP_160723618.1">
    <property type="nucleotide sequence ID" value="NZ_SUMG01000045.1"/>
</dbReference>
<dbReference type="InterPro" id="IPR011961">
    <property type="entry name" value="RimM"/>
</dbReference>
<keyword evidence="4 5" id="KW-0143">Chaperone</keyword>
<dbReference type="HAMAP" id="MF_00014">
    <property type="entry name" value="Ribosome_mat_RimM"/>
    <property type="match status" value="1"/>
</dbReference>
<feature type="domain" description="Ribosome maturation factor RimM PRC barrel" evidence="7">
    <location>
        <begin position="101"/>
        <end position="167"/>
    </location>
</feature>
<dbReference type="InterPro" id="IPR002676">
    <property type="entry name" value="RimM_N"/>
</dbReference>
<evidence type="ECO:0000256" key="4">
    <source>
        <dbReference type="ARBA" id="ARBA00023186"/>
    </source>
</evidence>
<dbReference type="PANTHER" id="PTHR33692:SF1">
    <property type="entry name" value="RIBOSOME MATURATION FACTOR RIMM"/>
    <property type="match status" value="1"/>
</dbReference>
<evidence type="ECO:0000313" key="9">
    <source>
        <dbReference type="Proteomes" id="UP000449710"/>
    </source>
</evidence>
<dbReference type="AlphaFoldDB" id="A0AA43XQA8"/>
<dbReference type="GO" id="GO:0043022">
    <property type="term" value="F:ribosome binding"/>
    <property type="evidence" value="ECO:0007669"/>
    <property type="project" value="InterPro"/>
</dbReference>
<dbReference type="GO" id="GO:0005840">
    <property type="term" value="C:ribosome"/>
    <property type="evidence" value="ECO:0007669"/>
    <property type="project" value="InterPro"/>
</dbReference>
<dbReference type="Pfam" id="PF01782">
    <property type="entry name" value="RimM"/>
    <property type="match status" value="1"/>
</dbReference>
<evidence type="ECO:0000259" key="6">
    <source>
        <dbReference type="Pfam" id="PF01782"/>
    </source>
</evidence>
<feature type="domain" description="RimM N-terminal" evidence="6">
    <location>
        <begin position="6"/>
        <end position="89"/>
    </location>
</feature>
<gene>
    <name evidence="5 8" type="primary">rimM</name>
    <name evidence="8" type="ORF">ISALK_14485</name>
</gene>
<dbReference type="GO" id="GO:0042274">
    <property type="term" value="P:ribosomal small subunit biogenesis"/>
    <property type="evidence" value="ECO:0007669"/>
    <property type="project" value="UniProtKB-UniRule"/>
</dbReference>
<dbReference type="SUPFAM" id="SSF50447">
    <property type="entry name" value="Translation proteins"/>
    <property type="match status" value="1"/>
</dbReference>
<comment type="subcellular location">
    <subcellularLocation>
        <location evidence="5">Cytoplasm</location>
    </subcellularLocation>
</comment>
<proteinExistence type="inferred from homology"/>
<evidence type="ECO:0000256" key="1">
    <source>
        <dbReference type="ARBA" id="ARBA00022490"/>
    </source>
</evidence>
<evidence type="ECO:0000259" key="7">
    <source>
        <dbReference type="Pfam" id="PF24986"/>
    </source>
</evidence>
<dbReference type="Pfam" id="PF24986">
    <property type="entry name" value="PRC_RimM"/>
    <property type="match status" value="1"/>
</dbReference>